<sequence length="195" mass="20053">MPVPVIPALPPAPSRADSGSVFAEKADAHVAALAGWTAKANDLGAYINAAGEQVATDAAAVAAQTDAVQSAAAQASAAAAAAQAAAGLPPTAQFGQVIHTEGQTNIINASVQLQTGRAYECDTSAAAFSVPLPLNPNVGDFVWLNDHLGTFAKNNLTVLRNGKKIQGKSEDYIMDLNYLNNQLTYISASHGWAIK</sequence>
<dbReference type="AlphaFoldDB" id="A0A6M8STT6"/>
<dbReference type="InterPro" id="IPR027411">
    <property type="entry name" value="Gp9/Gp10_mid_dom_sf"/>
</dbReference>
<gene>
    <name evidence="1" type="ORF">HQN60_12655</name>
</gene>
<accession>A0A6M8STT6</accession>
<reference evidence="1 2" key="1">
    <citation type="submission" date="2020-05" db="EMBL/GenBank/DDBJ databases">
        <title>Complete genome sequence of Deefgea sp. D17.</title>
        <authorList>
            <person name="Bae J.-W."/>
            <person name="Han J.E."/>
        </authorList>
    </citation>
    <scope>NUCLEOTIDE SEQUENCE [LARGE SCALE GENOMIC DNA]</scope>
    <source>
        <strain evidence="1 2">D17</strain>
    </source>
</reference>
<name>A0A6M8STT6_9NEIS</name>
<proteinExistence type="predicted"/>
<evidence type="ECO:0000313" key="1">
    <source>
        <dbReference type="EMBL" id="QKJ67488.1"/>
    </source>
</evidence>
<protein>
    <submittedName>
        <fullName evidence="1">Uncharacterized protein</fullName>
    </submittedName>
</protein>
<dbReference type="SUPFAM" id="SSF50017">
    <property type="entry name" value="gp9"/>
    <property type="match status" value="1"/>
</dbReference>
<organism evidence="1 2">
    <name type="scientific">Deefgea piscis</name>
    <dbReference type="NCBI Taxonomy" id="2739061"/>
    <lineage>
        <taxon>Bacteria</taxon>
        <taxon>Pseudomonadati</taxon>
        <taxon>Pseudomonadota</taxon>
        <taxon>Betaproteobacteria</taxon>
        <taxon>Neisseriales</taxon>
        <taxon>Chitinibacteraceae</taxon>
        <taxon>Deefgea</taxon>
    </lineage>
</organism>
<dbReference type="Gene3D" id="2.60.120.640">
    <property type="entry name" value="gp9"/>
    <property type="match status" value="1"/>
</dbReference>
<dbReference type="InterPro" id="IPR036240">
    <property type="entry name" value="Gp9-like_sf"/>
</dbReference>
<dbReference type="EMBL" id="CP054143">
    <property type="protein sequence ID" value="QKJ67488.1"/>
    <property type="molecule type" value="Genomic_DNA"/>
</dbReference>
<keyword evidence="2" id="KW-1185">Reference proteome</keyword>
<dbReference type="RefSeq" id="WP_173533990.1">
    <property type="nucleotide sequence ID" value="NZ_CP054143.1"/>
</dbReference>
<dbReference type="Proteomes" id="UP000504844">
    <property type="component" value="Chromosome"/>
</dbReference>
<dbReference type="KEGG" id="dee:HQN60_12655"/>
<evidence type="ECO:0000313" key="2">
    <source>
        <dbReference type="Proteomes" id="UP000504844"/>
    </source>
</evidence>